<gene>
    <name evidence="2" type="ORF">CKY47_07045</name>
</gene>
<reference evidence="2 3" key="1">
    <citation type="submission" date="2017-06" db="EMBL/GenBank/DDBJ databases">
        <title>Cultured bacterium strain Saccharothrix yanglingensis Hhs.015.</title>
        <authorList>
            <person name="Xia Y."/>
        </authorList>
    </citation>
    <scope>NUCLEOTIDE SEQUENCE [LARGE SCALE GENOMIC DNA]</scope>
    <source>
        <strain evidence="2 3">Hhs.015</strain>
    </source>
</reference>
<evidence type="ECO:0000313" key="2">
    <source>
        <dbReference type="EMBL" id="MDQ2583745.1"/>
    </source>
</evidence>
<keyword evidence="3" id="KW-1185">Reference proteome</keyword>
<name>A0ABU0WV62_9PSEU</name>
<evidence type="ECO:0000313" key="3">
    <source>
        <dbReference type="Proteomes" id="UP001225605"/>
    </source>
</evidence>
<proteinExistence type="predicted"/>
<dbReference type="Proteomes" id="UP001225605">
    <property type="component" value="Unassembled WGS sequence"/>
</dbReference>
<comment type="caution">
    <text evidence="2">The sequence shown here is derived from an EMBL/GenBank/DDBJ whole genome shotgun (WGS) entry which is preliminary data.</text>
</comment>
<feature type="chain" id="PRO_5047296930" evidence="1">
    <location>
        <begin position="28"/>
        <end position="91"/>
    </location>
</feature>
<keyword evidence="1" id="KW-0732">Signal</keyword>
<feature type="signal peptide" evidence="1">
    <location>
        <begin position="1"/>
        <end position="27"/>
    </location>
</feature>
<dbReference type="RefSeq" id="WP_306744858.1">
    <property type="nucleotide sequence ID" value="NZ_NSDM01000002.1"/>
</dbReference>
<accession>A0ABU0WV62</accession>
<dbReference type="EMBL" id="NSDM01000002">
    <property type="protein sequence ID" value="MDQ2583745.1"/>
    <property type="molecule type" value="Genomic_DNA"/>
</dbReference>
<protein>
    <submittedName>
        <fullName evidence="2">Uncharacterized protein</fullName>
    </submittedName>
</protein>
<evidence type="ECO:0000256" key="1">
    <source>
        <dbReference type="SAM" id="SignalP"/>
    </source>
</evidence>
<sequence>MSSTLRAVALTLAVLAAPLVAAAPASADPGICIDHVMEQGVEVTDAVLRACKIAKSGLPGDVRRCRSILQAEGVPPGEARHACRIASYPED</sequence>
<organism evidence="2 3">
    <name type="scientific">Saccharothrix yanglingensis</name>
    <dbReference type="NCBI Taxonomy" id="659496"/>
    <lineage>
        <taxon>Bacteria</taxon>
        <taxon>Bacillati</taxon>
        <taxon>Actinomycetota</taxon>
        <taxon>Actinomycetes</taxon>
        <taxon>Pseudonocardiales</taxon>
        <taxon>Pseudonocardiaceae</taxon>
        <taxon>Saccharothrix</taxon>
    </lineage>
</organism>